<feature type="transmembrane region" description="Helical" evidence="6">
    <location>
        <begin position="342"/>
        <end position="360"/>
    </location>
</feature>
<dbReference type="EMBL" id="BJYT01000012">
    <property type="protein sequence ID" value="GEO10656.1"/>
    <property type="molecule type" value="Genomic_DNA"/>
</dbReference>
<organism evidence="9 10">
    <name type="scientific">Segetibacter aerophilus</name>
    <dbReference type="NCBI Taxonomy" id="670293"/>
    <lineage>
        <taxon>Bacteria</taxon>
        <taxon>Pseudomonadati</taxon>
        <taxon>Bacteroidota</taxon>
        <taxon>Chitinophagia</taxon>
        <taxon>Chitinophagales</taxon>
        <taxon>Chitinophagaceae</taxon>
        <taxon>Segetibacter</taxon>
    </lineage>
</organism>
<feature type="transmembrane region" description="Helical" evidence="6">
    <location>
        <begin position="434"/>
        <end position="451"/>
    </location>
</feature>
<evidence type="ECO:0000256" key="2">
    <source>
        <dbReference type="ARBA" id="ARBA00022475"/>
    </source>
</evidence>
<dbReference type="PANTHER" id="PTHR30619">
    <property type="entry name" value="DNA INTERNALIZATION/COMPETENCE PROTEIN COMEC/REC2"/>
    <property type="match status" value="1"/>
</dbReference>
<comment type="subcellular location">
    <subcellularLocation>
        <location evidence="1">Cell membrane</location>
        <topology evidence="1">Multi-pass membrane protein</topology>
    </subcellularLocation>
</comment>
<keyword evidence="4 6" id="KW-1133">Transmembrane helix</keyword>
<evidence type="ECO:0000259" key="8">
    <source>
        <dbReference type="Pfam" id="PF13567"/>
    </source>
</evidence>
<keyword evidence="3 6" id="KW-0812">Transmembrane</keyword>
<feature type="domain" description="DUF4131" evidence="8">
    <location>
        <begin position="21"/>
        <end position="117"/>
    </location>
</feature>
<feature type="transmembrane region" description="Helical" evidence="6">
    <location>
        <begin position="285"/>
        <end position="301"/>
    </location>
</feature>
<reference evidence="9 10" key="1">
    <citation type="submission" date="2019-07" db="EMBL/GenBank/DDBJ databases">
        <title>Whole genome shotgun sequence of Segetibacter aerophilus NBRC 106135.</title>
        <authorList>
            <person name="Hosoyama A."/>
            <person name="Uohara A."/>
            <person name="Ohji S."/>
            <person name="Ichikawa N."/>
        </authorList>
    </citation>
    <scope>NUCLEOTIDE SEQUENCE [LARGE SCALE GENOMIC DNA]</scope>
    <source>
        <strain evidence="9 10">NBRC 106135</strain>
    </source>
</reference>
<evidence type="ECO:0000313" key="10">
    <source>
        <dbReference type="Proteomes" id="UP000321513"/>
    </source>
</evidence>
<dbReference type="Proteomes" id="UP000321513">
    <property type="component" value="Unassembled WGS sequence"/>
</dbReference>
<feature type="transmembrane region" description="Helical" evidence="6">
    <location>
        <begin position="409"/>
        <end position="428"/>
    </location>
</feature>
<feature type="transmembrane region" description="Helical" evidence="6">
    <location>
        <begin position="180"/>
        <end position="202"/>
    </location>
</feature>
<sequence length="612" mass="69481">MHKQDSSNKKNWIGNCRADSVTVLITLQEPLIEKAKTYKAEATVDAVYASGDWKEATGRMLVYFSKDNIQTLTYGSQILFDKRLQQIKNSGNPGGFDYKQYTAFQGIFHQVFLKGDEYRVASSTNGSAFKNWLFNVRGWVIKKLQEYIKPDREAGVAEALLIGYRNDLDKDLVQAYSNTGVVHIIAISGLHLGMIYMVLVWLMRPFRRTKWIRLVKPIIILTVLWVFTLLAGGVPSILRSAVMFSFIVLGETLNRKSSIYNTLASSAFVMLCVNPYYLWDAGFQLSYAAVIGIITFQKPVYNWFYLKNKSLDFLWKLTSVTIAAQVLTIPVIFYAFHQFPTFFLLTNMVIVPLSSLVLFAELTLLIVSFAPAVANFVGIVTSGMLAIMNGFIERVNSFPYAVYDGIQNSLVQTILLYILIISIGWWLLNKTKRALFIGLTSMLLFIAIDSYEDYGRRGQEKMIVYNIPQRNAIDFVAGKQYAFTGDAALLADKYLENFHLKPSRTLHQVGSASDLEGLYISKPFFWFGGKRILVVDKSFRFESAARIFVDVIIISHNPRFSIDDLVGVFNCKQFVFDGSNSAWKINQWKKDCERLHLPNYSTSDNGAFVLDL</sequence>
<evidence type="ECO:0000256" key="3">
    <source>
        <dbReference type="ARBA" id="ARBA00022692"/>
    </source>
</evidence>
<feature type="transmembrane region" description="Helical" evidence="6">
    <location>
        <begin position="366"/>
        <end position="388"/>
    </location>
</feature>
<dbReference type="Pfam" id="PF13567">
    <property type="entry name" value="DUF4131"/>
    <property type="match status" value="1"/>
</dbReference>
<feature type="domain" description="ComEC/Rec2-related protein" evidence="7">
    <location>
        <begin position="160"/>
        <end position="428"/>
    </location>
</feature>
<gene>
    <name evidence="9" type="ORF">SAE01_31520</name>
</gene>
<dbReference type="AlphaFoldDB" id="A0A512BFB0"/>
<evidence type="ECO:0000313" key="9">
    <source>
        <dbReference type="EMBL" id="GEO10656.1"/>
    </source>
</evidence>
<feature type="transmembrane region" description="Helical" evidence="6">
    <location>
        <begin position="258"/>
        <end position="278"/>
    </location>
</feature>
<comment type="caution">
    <text evidence="9">The sequence shown here is derived from an EMBL/GenBank/DDBJ whole genome shotgun (WGS) entry which is preliminary data.</text>
</comment>
<proteinExistence type="predicted"/>
<keyword evidence="2" id="KW-1003">Cell membrane</keyword>
<keyword evidence="10" id="KW-1185">Reference proteome</keyword>
<keyword evidence="5 6" id="KW-0472">Membrane</keyword>
<feature type="transmembrane region" description="Helical" evidence="6">
    <location>
        <begin position="313"/>
        <end position="335"/>
    </location>
</feature>
<evidence type="ECO:0000256" key="5">
    <source>
        <dbReference type="ARBA" id="ARBA00023136"/>
    </source>
</evidence>
<name>A0A512BFB0_9BACT</name>
<evidence type="ECO:0000256" key="1">
    <source>
        <dbReference type="ARBA" id="ARBA00004651"/>
    </source>
</evidence>
<protein>
    <submittedName>
        <fullName evidence="9">Competence protein ComEC</fullName>
    </submittedName>
</protein>
<evidence type="ECO:0000259" key="7">
    <source>
        <dbReference type="Pfam" id="PF03772"/>
    </source>
</evidence>
<feature type="transmembrane region" description="Helical" evidence="6">
    <location>
        <begin position="214"/>
        <end position="238"/>
    </location>
</feature>
<dbReference type="InterPro" id="IPR004477">
    <property type="entry name" value="ComEC_N"/>
</dbReference>
<dbReference type="Pfam" id="PF03772">
    <property type="entry name" value="Competence"/>
    <property type="match status" value="1"/>
</dbReference>
<accession>A0A512BFB0</accession>
<dbReference type="NCBIfam" id="TIGR00360">
    <property type="entry name" value="ComEC_N-term"/>
    <property type="match status" value="1"/>
</dbReference>
<evidence type="ECO:0000256" key="6">
    <source>
        <dbReference type="SAM" id="Phobius"/>
    </source>
</evidence>
<dbReference type="GO" id="GO:0005886">
    <property type="term" value="C:plasma membrane"/>
    <property type="evidence" value="ECO:0007669"/>
    <property type="project" value="UniProtKB-SubCell"/>
</dbReference>
<dbReference type="InterPro" id="IPR052159">
    <property type="entry name" value="Competence_DNA_uptake"/>
</dbReference>
<dbReference type="InterPro" id="IPR025405">
    <property type="entry name" value="DUF4131"/>
</dbReference>
<evidence type="ECO:0000256" key="4">
    <source>
        <dbReference type="ARBA" id="ARBA00022989"/>
    </source>
</evidence>
<dbReference type="PANTHER" id="PTHR30619:SF1">
    <property type="entry name" value="RECOMBINATION PROTEIN 2"/>
    <property type="match status" value="1"/>
</dbReference>